<keyword evidence="2" id="KW-1185">Reference proteome</keyword>
<protein>
    <submittedName>
        <fullName evidence="1">Uncharacterized protein</fullName>
    </submittedName>
</protein>
<dbReference type="AlphaFoldDB" id="A0A0V1KIA1"/>
<reference evidence="1 2" key="1">
    <citation type="submission" date="2015-05" db="EMBL/GenBank/DDBJ databases">
        <title>Evolution of Trichinella species and genotypes.</title>
        <authorList>
            <person name="Korhonen P.K."/>
            <person name="Edoardo P."/>
            <person name="Giuseppe L.R."/>
            <person name="Gasser R.B."/>
        </authorList>
    </citation>
    <scope>NUCLEOTIDE SEQUENCE [LARGE SCALE GENOMIC DNA]</scope>
    <source>
        <strain evidence="1">ISS10</strain>
    </source>
</reference>
<dbReference type="Proteomes" id="UP000054721">
    <property type="component" value="Unassembled WGS sequence"/>
</dbReference>
<proteinExistence type="predicted"/>
<name>A0A0V1KIA1_9BILA</name>
<evidence type="ECO:0000313" key="2">
    <source>
        <dbReference type="Proteomes" id="UP000054721"/>
    </source>
</evidence>
<sequence>MHYHYKAKISFKPFTISATAVICVHWDLCTGTRDK</sequence>
<organism evidence="1 2">
    <name type="scientific">Trichinella nativa</name>
    <dbReference type="NCBI Taxonomy" id="6335"/>
    <lineage>
        <taxon>Eukaryota</taxon>
        <taxon>Metazoa</taxon>
        <taxon>Ecdysozoa</taxon>
        <taxon>Nematoda</taxon>
        <taxon>Enoplea</taxon>
        <taxon>Dorylaimia</taxon>
        <taxon>Trichinellida</taxon>
        <taxon>Trichinellidae</taxon>
        <taxon>Trichinella</taxon>
    </lineage>
</organism>
<dbReference type="EMBL" id="JYDW01001723">
    <property type="protein sequence ID" value="KRZ46952.1"/>
    <property type="molecule type" value="Genomic_DNA"/>
</dbReference>
<comment type="caution">
    <text evidence="1">The sequence shown here is derived from an EMBL/GenBank/DDBJ whole genome shotgun (WGS) entry which is preliminary data.</text>
</comment>
<accession>A0A0V1KIA1</accession>
<evidence type="ECO:0000313" key="1">
    <source>
        <dbReference type="EMBL" id="KRZ46952.1"/>
    </source>
</evidence>
<gene>
    <name evidence="1" type="ORF">T02_8681</name>
</gene>